<proteinExistence type="predicted"/>
<evidence type="ECO:0000256" key="4">
    <source>
        <dbReference type="ARBA" id="ARBA00023136"/>
    </source>
</evidence>
<evidence type="ECO:0000313" key="7">
    <source>
        <dbReference type="EMBL" id="MBD7910246.1"/>
    </source>
</evidence>
<evidence type="ECO:0000256" key="1">
    <source>
        <dbReference type="ARBA" id="ARBA00004141"/>
    </source>
</evidence>
<keyword evidence="4 5" id="KW-0472">Membrane</keyword>
<dbReference type="InterPro" id="IPR051533">
    <property type="entry name" value="WaaL-like"/>
</dbReference>
<feature type="transmembrane region" description="Helical" evidence="5">
    <location>
        <begin position="383"/>
        <end position="404"/>
    </location>
</feature>
<reference evidence="7 8" key="1">
    <citation type="submission" date="2020-08" db="EMBL/GenBank/DDBJ databases">
        <title>A Genomic Blueprint of the Chicken Gut Microbiome.</title>
        <authorList>
            <person name="Gilroy R."/>
            <person name="Ravi A."/>
            <person name="Getino M."/>
            <person name="Pursley I."/>
            <person name="Horton D.L."/>
            <person name="Alikhan N.-F."/>
            <person name="Baker D."/>
            <person name="Gharbi K."/>
            <person name="Hall N."/>
            <person name="Watson M."/>
            <person name="Adriaenssens E.M."/>
            <person name="Foster-Nyarko E."/>
            <person name="Jarju S."/>
            <person name="Secka A."/>
            <person name="Antonio M."/>
            <person name="Oren A."/>
            <person name="Chaudhuri R."/>
            <person name="La Ragione R.M."/>
            <person name="Hildebrand F."/>
            <person name="Pallen M.J."/>
        </authorList>
    </citation>
    <scope>NUCLEOTIDE SEQUENCE [LARGE SCALE GENOMIC DNA]</scope>
    <source>
        <strain evidence="7 8">Sa3CVN1</strain>
    </source>
</reference>
<keyword evidence="8" id="KW-1185">Reference proteome</keyword>
<dbReference type="Proteomes" id="UP000627781">
    <property type="component" value="Unassembled WGS sequence"/>
</dbReference>
<name>A0ABR8PPZ5_9CLOT</name>
<dbReference type="Pfam" id="PF04932">
    <property type="entry name" value="Wzy_C"/>
    <property type="match status" value="1"/>
</dbReference>
<dbReference type="PANTHER" id="PTHR37422:SF13">
    <property type="entry name" value="LIPOPOLYSACCHARIDE BIOSYNTHESIS PROTEIN PA4999-RELATED"/>
    <property type="match status" value="1"/>
</dbReference>
<feature type="transmembrane region" description="Helical" evidence="5">
    <location>
        <begin position="304"/>
        <end position="325"/>
    </location>
</feature>
<feature type="transmembrane region" description="Helical" evidence="5">
    <location>
        <begin position="215"/>
        <end position="235"/>
    </location>
</feature>
<keyword evidence="2 5" id="KW-0812">Transmembrane</keyword>
<keyword evidence="7" id="KW-0436">Ligase</keyword>
<feature type="domain" description="O-antigen ligase-related" evidence="6">
    <location>
        <begin position="180"/>
        <end position="317"/>
    </location>
</feature>
<dbReference type="GO" id="GO:0016874">
    <property type="term" value="F:ligase activity"/>
    <property type="evidence" value="ECO:0007669"/>
    <property type="project" value="UniProtKB-KW"/>
</dbReference>
<feature type="transmembrane region" description="Helical" evidence="5">
    <location>
        <begin position="12"/>
        <end position="43"/>
    </location>
</feature>
<feature type="transmembrane region" description="Helical" evidence="5">
    <location>
        <begin position="83"/>
        <end position="103"/>
    </location>
</feature>
<keyword evidence="3 5" id="KW-1133">Transmembrane helix</keyword>
<evidence type="ECO:0000256" key="2">
    <source>
        <dbReference type="ARBA" id="ARBA00022692"/>
    </source>
</evidence>
<dbReference type="PANTHER" id="PTHR37422">
    <property type="entry name" value="TEICHURONIC ACID BIOSYNTHESIS PROTEIN TUAE"/>
    <property type="match status" value="1"/>
</dbReference>
<sequence length="562" mass="64307">MENKDSKELKILKIVMFILPFIFGIYYEFTAFLTCAILCTYLIYLISKRKSVKLFINVVVISIIIFVITYLLVTVYSIDKGMAFVGFLKIVPIIPFLVILMQFEKEQLNEVFSVIPYSGGSMVLICIGALLFPNLKESFYMADRLGGFFQYSNTFALFLLIGFIVIGYKKEIGFKEQGVLSILLVGILMTGSRSVFVVTVISLIVLFIRNKDLRKFLMTLSIILFVFSIIFVAVTESYQSFGRFLTISSESSTLLGRLLYYKDGIRLFMNKPLGLGYMGYYYMEPLIQTGEYSIKYIHNDFLQIALDAGIIAAIAFIISIVSSLFSKGLNKMHKHVIIVIAGLSVFDFNLQFLIVFLILIMALDYRQASSKIIFIKKRRKLTISYGVLGATAILSLYFFIAFFAEYKESYKIAAELYPGNTVAKTKLLLSADSKEKARDLADDILERNKMSYLSYNAKALVAAMDGKFEDMVFYKKKTLNIAKYSINEYEDYIKLLARAINYYERVGDDTSREKYVGYIKEVPNMLRNIEEQTDELAFKVKDKPNFELSEQTKKYIEFLGGE</sequence>
<evidence type="ECO:0000256" key="5">
    <source>
        <dbReference type="SAM" id="Phobius"/>
    </source>
</evidence>
<feature type="transmembrane region" description="Helical" evidence="5">
    <location>
        <begin position="337"/>
        <end position="363"/>
    </location>
</feature>
<evidence type="ECO:0000313" key="8">
    <source>
        <dbReference type="Proteomes" id="UP000627781"/>
    </source>
</evidence>
<dbReference type="InterPro" id="IPR007016">
    <property type="entry name" value="O-antigen_ligase-rel_domated"/>
</dbReference>
<dbReference type="RefSeq" id="WP_191767652.1">
    <property type="nucleotide sequence ID" value="NZ_JACSRA010000003.1"/>
</dbReference>
<accession>A0ABR8PPZ5</accession>
<feature type="transmembrane region" description="Helical" evidence="5">
    <location>
        <begin position="180"/>
        <end position="208"/>
    </location>
</feature>
<organism evidence="7 8">
    <name type="scientific">Clostridium cibarium</name>
    <dbReference type="NCBI Taxonomy" id="2762247"/>
    <lineage>
        <taxon>Bacteria</taxon>
        <taxon>Bacillati</taxon>
        <taxon>Bacillota</taxon>
        <taxon>Clostridia</taxon>
        <taxon>Eubacteriales</taxon>
        <taxon>Clostridiaceae</taxon>
        <taxon>Clostridium</taxon>
    </lineage>
</organism>
<dbReference type="EMBL" id="JACSRA010000003">
    <property type="protein sequence ID" value="MBD7910246.1"/>
    <property type="molecule type" value="Genomic_DNA"/>
</dbReference>
<comment type="caution">
    <text evidence="7">The sequence shown here is derived from an EMBL/GenBank/DDBJ whole genome shotgun (WGS) entry which is preliminary data.</text>
</comment>
<feature type="transmembrane region" description="Helical" evidence="5">
    <location>
        <begin position="147"/>
        <end position="168"/>
    </location>
</feature>
<evidence type="ECO:0000256" key="3">
    <source>
        <dbReference type="ARBA" id="ARBA00022989"/>
    </source>
</evidence>
<feature type="transmembrane region" description="Helical" evidence="5">
    <location>
        <begin position="55"/>
        <end position="76"/>
    </location>
</feature>
<evidence type="ECO:0000259" key="6">
    <source>
        <dbReference type="Pfam" id="PF04932"/>
    </source>
</evidence>
<feature type="transmembrane region" description="Helical" evidence="5">
    <location>
        <begin position="115"/>
        <end position="135"/>
    </location>
</feature>
<protein>
    <submittedName>
        <fullName evidence="7">O-antigen ligase family protein</fullName>
    </submittedName>
</protein>
<comment type="subcellular location">
    <subcellularLocation>
        <location evidence="1">Membrane</location>
        <topology evidence="1">Multi-pass membrane protein</topology>
    </subcellularLocation>
</comment>
<gene>
    <name evidence="7" type="ORF">H9661_02645</name>
</gene>